<dbReference type="RefSeq" id="WP_218160955.1">
    <property type="nucleotide sequence ID" value="NZ_FOQH01000002.1"/>
</dbReference>
<keyword evidence="2" id="KW-1185">Reference proteome</keyword>
<evidence type="ECO:0000313" key="1">
    <source>
        <dbReference type="EMBL" id="SFH83260.1"/>
    </source>
</evidence>
<dbReference type="PANTHER" id="PTHR11803">
    <property type="entry name" value="2-IMINOBUTANOATE/2-IMINOPROPANOATE DEAMINASE RIDA"/>
    <property type="match status" value="1"/>
</dbReference>
<dbReference type="SUPFAM" id="SSF55298">
    <property type="entry name" value="YjgF-like"/>
    <property type="match status" value="1"/>
</dbReference>
<dbReference type="CDD" id="cd00448">
    <property type="entry name" value="YjgF_YER057c_UK114_family"/>
    <property type="match status" value="1"/>
</dbReference>
<dbReference type="Gene3D" id="3.30.1330.40">
    <property type="entry name" value="RutC-like"/>
    <property type="match status" value="1"/>
</dbReference>
<dbReference type="EMBL" id="FOQH01000002">
    <property type="protein sequence ID" value="SFH83260.1"/>
    <property type="molecule type" value="Genomic_DNA"/>
</dbReference>
<dbReference type="GO" id="GO:0019239">
    <property type="term" value="F:deaminase activity"/>
    <property type="evidence" value="ECO:0007669"/>
    <property type="project" value="TreeGrafter"/>
</dbReference>
<organism evidence="1 2">
    <name type="scientific">Albimonas pacifica</name>
    <dbReference type="NCBI Taxonomy" id="1114924"/>
    <lineage>
        <taxon>Bacteria</taxon>
        <taxon>Pseudomonadati</taxon>
        <taxon>Pseudomonadota</taxon>
        <taxon>Alphaproteobacteria</taxon>
        <taxon>Rhodobacterales</taxon>
        <taxon>Paracoccaceae</taxon>
        <taxon>Albimonas</taxon>
    </lineage>
</organism>
<dbReference type="Proteomes" id="UP000199377">
    <property type="component" value="Unassembled WGS sequence"/>
</dbReference>
<evidence type="ECO:0000313" key="2">
    <source>
        <dbReference type="Proteomes" id="UP000199377"/>
    </source>
</evidence>
<dbReference type="InterPro" id="IPR035959">
    <property type="entry name" value="RutC-like_sf"/>
</dbReference>
<gene>
    <name evidence="1" type="ORF">SAMN05216258_102457</name>
</gene>
<accession>A0A1I3D962</accession>
<sequence length="132" mass="14471">MDHPIFHMIGGGPRPVAPFSHAVEADGWVILTGQMPTDPAAPDAPLPEGVEAQTRRVMENLEIVLKGVGLDLSHVVQCRCFLTEFERDYAAFNETYKRFFPADRLPARTTVGVTALAVGALVEIDCIARRPE</sequence>
<protein>
    <submittedName>
        <fullName evidence="1">Reactive intermediate/imine deaminase</fullName>
    </submittedName>
</protein>
<dbReference type="Pfam" id="PF01042">
    <property type="entry name" value="Ribonuc_L-PSP"/>
    <property type="match status" value="1"/>
</dbReference>
<dbReference type="PANTHER" id="PTHR11803:SF39">
    <property type="entry name" value="2-IMINOBUTANOATE_2-IMINOPROPANOATE DEAMINASE"/>
    <property type="match status" value="1"/>
</dbReference>
<dbReference type="STRING" id="1114924.SAMN05216258_102457"/>
<dbReference type="GO" id="GO:0005829">
    <property type="term" value="C:cytosol"/>
    <property type="evidence" value="ECO:0007669"/>
    <property type="project" value="TreeGrafter"/>
</dbReference>
<dbReference type="AlphaFoldDB" id="A0A1I3D962"/>
<proteinExistence type="predicted"/>
<name>A0A1I3D962_9RHOB</name>
<dbReference type="InterPro" id="IPR006175">
    <property type="entry name" value="YjgF/YER057c/UK114"/>
</dbReference>
<reference evidence="1 2" key="1">
    <citation type="submission" date="2016-10" db="EMBL/GenBank/DDBJ databases">
        <authorList>
            <person name="de Groot N.N."/>
        </authorList>
    </citation>
    <scope>NUCLEOTIDE SEQUENCE [LARGE SCALE GENOMIC DNA]</scope>
    <source>
        <strain evidence="1 2">CGMCC 1.11030</strain>
    </source>
</reference>